<dbReference type="Proteomes" id="UP000076871">
    <property type="component" value="Unassembled WGS sequence"/>
</dbReference>
<evidence type="ECO:0000313" key="2">
    <source>
        <dbReference type="Proteomes" id="UP000076871"/>
    </source>
</evidence>
<name>A0A165IIC6_9APHY</name>
<gene>
    <name evidence="1" type="ORF">LAESUDRAFT_30122</name>
</gene>
<dbReference type="EMBL" id="KV427605">
    <property type="protein sequence ID" value="KZT13114.1"/>
    <property type="molecule type" value="Genomic_DNA"/>
</dbReference>
<dbReference type="InParanoid" id="A0A165IIC6"/>
<dbReference type="InterPro" id="IPR032675">
    <property type="entry name" value="LRR_dom_sf"/>
</dbReference>
<evidence type="ECO:0008006" key="3">
    <source>
        <dbReference type="Google" id="ProtNLM"/>
    </source>
</evidence>
<dbReference type="AlphaFoldDB" id="A0A165IIC6"/>
<dbReference type="Gene3D" id="3.80.10.10">
    <property type="entry name" value="Ribonuclease Inhibitor"/>
    <property type="match status" value="1"/>
</dbReference>
<dbReference type="RefSeq" id="XP_040770624.1">
    <property type="nucleotide sequence ID" value="XM_040901890.1"/>
</dbReference>
<sequence length="505" mass="56991">MIPELPLDVISIIMGNLKWTDSVALFHCALTCRDWHSLAQDYLPYSLELTSASQFDDLSHLMVRSGRRSHAGFVKFLRIIAHLIPHVFGHSFKRIQTLNLQDIDWQTNPLLHPGFFTSMAQFNLVTHLGLYACRFCGLQDLRRILCAFPQLETLTLDYISWIPATRHPSSPGTILSNMSACSARTLILSQGYDRSMDCFSQADFLMLISKLLLSVEAVELWITSTMDLSGILILLRSFPCVTKLSVVELFQKPEHLQQMVLPPTSAPEPPIHRIQLAQLRLESDDTNFFATSVECFIDAFAPGGLTRLAIFHSGLATSLGCHLDMLMRTFGNSLESLTVIGSGIFEVAQLSLAPCTSLTSLSLDVWSDHTWHTLWKSVAEILFHITSAQLQELWIRLDSGSRMEYLSDPDVAARFFDELDMLNVSGIDHVIDREKFSQLELVEIQLGPFHETGESTNHKVEAHVRRVFSAWDIWTSNAITLMMRNIKRNPRRMILFGGGVFLLSP</sequence>
<protein>
    <recommendedName>
        <fullName evidence="3">F-box domain-containing protein</fullName>
    </recommendedName>
</protein>
<dbReference type="InterPro" id="IPR036047">
    <property type="entry name" value="F-box-like_dom_sf"/>
</dbReference>
<dbReference type="OrthoDB" id="2753739at2759"/>
<proteinExistence type="predicted"/>
<dbReference type="GeneID" id="63818921"/>
<organism evidence="1 2">
    <name type="scientific">Laetiporus sulphureus 93-53</name>
    <dbReference type="NCBI Taxonomy" id="1314785"/>
    <lineage>
        <taxon>Eukaryota</taxon>
        <taxon>Fungi</taxon>
        <taxon>Dikarya</taxon>
        <taxon>Basidiomycota</taxon>
        <taxon>Agaricomycotina</taxon>
        <taxon>Agaricomycetes</taxon>
        <taxon>Polyporales</taxon>
        <taxon>Laetiporus</taxon>
    </lineage>
</organism>
<dbReference type="SUPFAM" id="SSF52047">
    <property type="entry name" value="RNI-like"/>
    <property type="match status" value="1"/>
</dbReference>
<reference evidence="1 2" key="1">
    <citation type="journal article" date="2016" name="Mol. Biol. Evol.">
        <title>Comparative Genomics of Early-Diverging Mushroom-Forming Fungi Provides Insights into the Origins of Lignocellulose Decay Capabilities.</title>
        <authorList>
            <person name="Nagy L.G."/>
            <person name="Riley R."/>
            <person name="Tritt A."/>
            <person name="Adam C."/>
            <person name="Daum C."/>
            <person name="Floudas D."/>
            <person name="Sun H."/>
            <person name="Yadav J.S."/>
            <person name="Pangilinan J."/>
            <person name="Larsson K.H."/>
            <person name="Matsuura K."/>
            <person name="Barry K."/>
            <person name="Labutti K."/>
            <person name="Kuo R."/>
            <person name="Ohm R.A."/>
            <person name="Bhattacharya S.S."/>
            <person name="Shirouzu T."/>
            <person name="Yoshinaga Y."/>
            <person name="Martin F.M."/>
            <person name="Grigoriev I.V."/>
            <person name="Hibbett D.S."/>
        </authorList>
    </citation>
    <scope>NUCLEOTIDE SEQUENCE [LARGE SCALE GENOMIC DNA]</scope>
    <source>
        <strain evidence="1 2">93-53</strain>
    </source>
</reference>
<dbReference type="CDD" id="cd09917">
    <property type="entry name" value="F-box_SF"/>
    <property type="match status" value="1"/>
</dbReference>
<accession>A0A165IIC6</accession>
<keyword evidence="2" id="KW-1185">Reference proteome</keyword>
<dbReference type="SUPFAM" id="SSF81383">
    <property type="entry name" value="F-box domain"/>
    <property type="match status" value="1"/>
</dbReference>
<evidence type="ECO:0000313" key="1">
    <source>
        <dbReference type="EMBL" id="KZT13114.1"/>
    </source>
</evidence>